<proteinExistence type="inferred from homology"/>
<evidence type="ECO:0000259" key="6">
    <source>
        <dbReference type="Pfam" id="PF00828"/>
    </source>
</evidence>
<gene>
    <name evidence="7" type="ORF">CYME_CMQ292C</name>
</gene>
<feature type="region of interest" description="Disordered" evidence="5">
    <location>
        <begin position="93"/>
        <end position="142"/>
    </location>
</feature>
<dbReference type="InterPro" id="IPR036227">
    <property type="entry name" value="Ribosomal_uL15/eL18_sf"/>
</dbReference>
<dbReference type="HOGENOM" id="CLU_055188_0_0_1"/>
<keyword evidence="3 4" id="KW-0687">Ribonucleoprotein</keyword>
<dbReference type="eggNOG" id="KOG0846">
    <property type="taxonomic scope" value="Eukaryota"/>
</dbReference>
<organism evidence="7 8">
    <name type="scientific">Cyanidioschyzon merolae (strain NIES-3377 / 10D)</name>
    <name type="common">Unicellular red alga</name>
    <dbReference type="NCBI Taxonomy" id="280699"/>
    <lineage>
        <taxon>Eukaryota</taxon>
        <taxon>Rhodophyta</taxon>
        <taxon>Bangiophyceae</taxon>
        <taxon>Cyanidiales</taxon>
        <taxon>Cyanidiaceae</taxon>
        <taxon>Cyanidioschyzon</taxon>
    </lineage>
</organism>
<dbReference type="Pfam" id="PF00828">
    <property type="entry name" value="Ribosomal_L27A"/>
    <property type="match status" value="1"/>
</dbReference>
<feature type="compositionally biased region" description="Gly residues" evidence="5">
    <location>
        <begin position="113"/>
        <end position="125"/>
    </location>
</feature>
<reference evidence="7 8" key="1">
    <citation type="journal article" date="2004" name="Nature">
        <title>Genome sequence of the ultrasmall unicellular red alga Cyanidioschyzon merolae 10D.</title>
        <authorList>
            <person name="Matsuzaki M."/>
            <person name="Misumi O."/>
            <person name="Shin-i T."/>
            <person name="Maruyama S."/>
            <person name="Takahara M."/>
            <person name="Miyagishima S."/>
            <person name="Mori T."/>
            <person name="Nishida K."/>
            <person name="Yagisawa F."/>
            <person name="Nishida K."/>
            <person name="Yoshida Y."/>
            <person name="Nishimura Y."/>
            <person name="Nakao S."/>
            <person name="Kobayashi T."/>
            <person name="Momoyama Y."/>
            <person name="Higashiyama T."/>
            <person name="Minoda A."/>
            <person name="Sano M."/>
            <person name="Nomoto H."/>
            <person name="Oishi K."/>
            <person name="Hayashi H."/>
            <person name="Ohta F."/>
            <person name="Nishizaka S."/>
            <person name="Haga S."/>
            <person name="Miura S."/>
            <person name="Morishita T."/>
            <person name="Kabeya Y."/>
            <person name="Terasawa K."/>
            <person name="Suzuki Y."/>
            <person name="Ishii Y."/>
            <person name="Asakawa S."/>
            <person name="Takano H."/>
            <person name="Ohta N."/>
            <person name="Kuroiwa H."/>
            <person name="Tanaka K."/>
            <person name="Shimizu N."/>
            <person name="Sugano S."/>
            <person name="Sato N."/>
            <person name="Nozaki H."/>
            <person name="Ogasawara N."/>
            <person name="Kohara Y."/>
            <person name="Kuroiwa T."/>
        </authorList>
    </citation>
    <scope>NUCLEOTIDE SEQUENCE [LARGE SCALE GENOMIC DNA]</scope>
    <source>
        <strain evidence="7 8">10D</strain>
    </source>
</reference>
<dbReference type="InterPro" id="IPR030878">
    <property type="entry name" value="Ribosomal_uL15"/>
</dbReference>
<evidence type="ECO:0000256" key="3">
    <source>
        <dbReference type="ARBA" id="ARBA00023274"/>
    </source>
</evidence>
<reference evidence="7 8" key="2">
    <citation type="journal article" date="2007" name="BMC Biol.">
        <title>A 100%-complete sequence reveals unusually simple genomic features in the hot-spring red alga Cyanidioschyzon merolae.</title>
        <authorList>
            <person name="Nozaki H."/>
            <person name="Takano H."/>
            <person name="Misumi O."/>
            <person name="Terasawa K."/>
            <person name="Matsuzaki M."/>
            <person name="Maruyama S."/>
            <person name="Nishida K."/>
            <person name="Yagisawa F."/>
            <person name="Yoshida Y."/>
            <person name="Fujiwara T."/>
            <person name="Takio S."/>
            <person name="Tamura K."/>
            <person name="Chung S.J."/>
            <person name="Nakamura S."/>
            <person name="Kuroiwa H."/>
            <person name="Tanaka K."/>
            <person name="Sato N."/>
            <person name="Kuroiwa T."/>
        </authorList>
    </citation>
    <scope>NUCLEOTIDE SEQUENCE [LARGE SCALE GENOMIC DNA]</scope>
    <source>
        <strain evidence="7 8">10D</strain>
    </source>
</reference>
<keyword evidence="2 4" id="KW-0689">Ribosomal protein</keyword>
<dbReference type="PANTHER" id="PTHR12934">
    <property type="entry name" value="50S RIBOSOMAL PROTEIN L15"/>
    <property type="match status" value="1"/>
</dbReference>
<dbReference type="PANTHER" id="PTHR12934:SF11">
    <property type="entry name" value="LARGE RIBOSOMAL SUBUNIT PROTEIN UL15M"/>
    <property type="match status" value="1"/>
</dbReference>
<evidence type="ECO:0000256" key="2">
    <source>
        <dbReference type="ARBA" id="ARBA00022980"/>
    </source>
</evidence>
<evidence type="ECO:0000256" key="4">
    <source>
        <dbReference type="RuleBase" id="RU003888"/>
    </source>
</evidence>
<dbReference type="OrthoDB" id="361383at2759"/>
<evidence type="ECO:0000256" key="1">
    <source>
        <dbReference type="ARBA" id="ARBA00007320"/>
    </source>
</evidence>
<sequence length="260" mass="28055">MAFLTFPRLSCGRGEHLRASLSTQSAWCPVGSTRRAMLHAGASPFLSSWRLASARRVATGNSVHSGLRELQAIRIVDKEGKIPEEIANENFTLGNLAPAPGSVHRKKRKGRGIAAGQGGSCGYGMRGQKSRSGGSIRPGFEGGQMPLYRRIPKYRGRPPGPSHRRIEYQPVNVKALNTCAEGSVVTPHVLIETGAIHRTNLKLFKILGDGEITVRNLTVKAHAFSSSAVRKIEEAGGRCVLLSPTTGKDIELPSEDNQDE</sequence>
<dbReference type="InterPro" id="IPR005749">
    <property type="entry name" value="Ribosomal_uL15_bac-type"/>
</dbReference>
<dbReference type="InterPro" id="IPR001196">
    <property type="entry name" value="Ribosomal_uL15_CS"/>
</dbReference>
<evidence type="ECO:0000313" key="8">
    <source>
        <dbReference type="Proteomes" id="UP000007014"/>
    </source>
</evidence>
<name>M1V6G5_CYAM1</name>
<dbReference type="GO" id="GO:0006412">
    <property type="term" value="P:translation"/>
    <property type="evidence" value="ECO:0007669"/>
    <property type="project" value="InterPro"/>
</dbReference>
<dbReference type="GeneID" id="16996204"/>
<comment type="similarity">
    <text evidence="1 4">Belongs to the universal ribosomal protein uL15 family.</text>
</comment>
<dbReference type="HAMAP" id="MF_01341">
    <property type="entry name" value="Ribosomal_uL15"/>
    <property type="match status" value="1"/>
</dbReference>
<keyword evidence="8" id="KW-1185">Reference proteome</keyword>
<dbReference type="InterPro" id="IPR021131">
    <property type="entry name" value="Ribosomal_uL15/eL18"/>
</dbReference>
<protein>
    <submittedName>
        <fullName evidence="7">Chloroplast ribosomal protein L15</fullName>
    </submittedName>
</protein>
<dbReference type="EMBL" id="AP006499">
    <property type="protein sequence ID" value="BAM82170.1"/>
    <property type="molecule type" value="Genomic_DNA"/>
</dbReference>
<dbReference type="Gramene" id="CMQ292CT">
    <property type="protein sequence ID" value="CMQ292CT"/>
    <property type="gene ID" value="CMQ292C"/>
</dbReference>
<dbReference type="GO" id="GO:0003735">
    <property type="term" value="F:structural constituent of ribosome"/>
    <property type="evidence" value="ECO:0007669"/>
    <property type="project" value="InterPro"/>
</dbReference>
<dbReference type="AlphaFoldDB" id="M1V6G5"/>
<dbReference type="STRING" id="280699.M1V6G5"/>
<dbReference type="OMA" id="TVQAHGF"/>
<accession>M1V6G5</accession>
<dbReference type="KEGG" id="cme:CYME_CMQ292C"/>
<dbReference type="Proteomes" id="UP000007014">
    <property type="component" value="Chromosome 17"/>
</dbReference>
<dbReference type="RefSeq" id="XP_005538206.1">
    <property type="nucleotide sequence ID" value="XM_005538149.1"/>
</dbReference>
<dbReference type="NCBIfam" id="TIGR01071">
    <property type="entry name" value="rplO_bact"/>
    <property type="match status" value="1"/>
</dbReference>
<dbReference type="SUPFAM" id="SSF52080">
    <property type="entry name" value="Ribosomal proteins L15p and L18e"/>
    <property type="match status" value="1"/>
</dbReference>
<evidence type="ECO:0000256" key="5">
    <source>
        <dbReference type="SAM" id="MobiDB-lite"/>
    </source>
</evidence>
<dbReference type="Gene3D" id="3.100.10.10">
    <property type="match status" value="1"/>
</dbReference>
<dbReference type="PROSITE" id="PS00475">
    <property type="entry name" value="RIBOSOMAL_L15"/>
    <property type="match status" value="1"/>
</dbReference>
<dbReference type="GO" id="GO:0022625">
    <property type="term" value="C:cytosolic large ribosomal subunit"/>
    <property type="evidence" value="ECO:0007669"/>
    <property type="project" value="TreeGrafter"/>
</dbReference>
<feature type="domain" description="Large ribosomal subunit protein uL15/eL18" evidence="6">
    <location>
        <begin position="170"/>
        <end position="240"/>
    </location>
</feature>
<evidence type="ECO:0000313" key="7">
    <source>
        <dbReference type="EMBL" id="BAM82170.1"/>
    </source>
</evidence>